<protein>
    <submittedName>
        <fullName evidence="1">Uncharacterized protein</fullName>
    </submittedName>
</protein>
<reference evidence="1 2" key="1">
    <citation type="journal article" date="2019" name="Sci. Data">
        <title>Hybrid genome assembly and annotation of Danionella translucida.</title>
        <authorList>
            <person name="Kadobianskyi M."/>
            <person name="Schulze L."/>
            <person name="Schuelke M."/>
            <person name="Judkewitz B."/>
        </authorList>
    </citation>
    <scope>NUCLEOTIDE SEQUENCE [LARGE SCALE GENOMIC DNA]</scope>
    <source>
        <strain evidence="1 2">Bolton</strain>
    </source>
</reference>
<accession>A0A553QH27</accession>
<dbReference type="AlphaFoldDB" id="A0A553QH27"/>
<keyword evidence="2" id="KW-1185">Reference proteome</keyword>
<proteinExistence type="predicted"/>
<name>A0A553QH27_9TELE</name>
<dbReference type="Proteomes" id="UP000316079">
    <property type="component" value="Unassembled WGS sequence"/>
</dbReference>
<evidence type="ECO:0000313" key="1">
    <source>
        <dbReference type="EMBL" id="TRY89243.1"/>
    </source>
</evidence>
<gene>
    <name evidence="1" type="ORF">DNTS_025407</name>
</gene>
<sequence length="63" mass="7148">MTQAAARRLAHILYGYILSPLRSQTYKNQGSRRRSMGPFVGMLRVTDRVSTSVVISSRSYISR</sequence>
<evidence type="ECO:0000313" key="2">
    <source>
        <dbReference type="Proteomes" id="UP000316079"/>
    </source>
</evidence>
<comment type="caution">
    <text evidence="1">The sequence shown here is derived from an EMBL/GenBank/DDBJ whole genome shotgun (WGS) entry which is preliminary data.</text>
</comment>
<organism evidence="1 2">
    <name type="scientific">Danionella cerebrum</name>
    <dbReference type="NCBI Taxonomy" id="2873325"/>
    <lineage>
        <taxon>Eukaryota</taxon>
        <taxon>Metazoa</taxon>
        <taxon>Chordata</taxon>
        <taxon>Craniata</taxon>
        <taxon>Vertebrata</taxon>
        <taxon>Euteleostomi</taxon>
        <taxon>Actinopterygii</taxon>
        <taxon>Neopterygii</taxon>
        <taxon>Teleostei</taxon>
        <taxon>Ostariophysi</taxon>
        <taxon>Cypriniformes</taxon>
        <taxon>Danionidae</taxon>
        <taxon>Danioninae</taxon>
        <taxon>Danionella</taxon>
    </lineage>
</organism>
<dbReference type="EMBL" id="SRMA01025994">
    <property type="protein sequence ID" value="TRY89243.1"/>
    <property type="molecule type" value="Genomic_DNA"/>
</dbReference>